<evidence type="ECO:0000259" key="3">
    <source>
        <dbReference type="PROSITE" id="PS50089"/>
    </source>
</evidence>
<feature type="region of interest" description="Disordered" evidence="2">
    <location>
        <begin position="953"/>
        <end position="986"/>
    </location>
</feature>
<sequence>LAASRFLTHAGLSLDDDKDDNGDDELPRPARVGNGTARPVAVVAMGCHPSTGKQFRALTCELAGSSFVTGFSQAERARSSMYDEYYPVGQVECCTPAVLLSSGEFWSLKRCDCSSSATKDCGGSDTDRLLWGFSQWRVTAGGEYIPVAPLECCGVCLGGKMPDHANCADLDYCSNNGICTLGACDCFEGFRGADCSQRVDGDDGGSSMPCFSSIAMRFTFQTIRGMHGGVGGSGGGTGAGGGGGGGGGGGLRQQGAGGAGRSAANTQARPLLLAAFGDEGSAGSHDTDEQDLTGFGEDDSCARAAGGGLYGTQSVHSYTSLHQYQQQQQQDRSNHSRRRSGSSRPSVGHQRPDVLVPAQEGGGGGGGGGLAAMSPVMSSFSTSEAIIFQMDDVMTLLPPRQSTAAATAVAVAGPGTTTTTTTAVVVPAAVAAVAAPARNPEPISGQPEAEQEALLVGDPGDNVNICRVQRGGPQRQHTEYCRAAAAAAALDGRTPAAEVVTAAGRFELALPPPAAPSPQNQPSDAVAAAAAGQRQAGSHVYGSGGGGSGSGGGSDLVCCGSGLGRSASGSLTLAAAVAAAAAAVPVPIGLDVTAWGSLPGTSVHTHTHHHTHTPTQTLPKQPTLAQFLPSPHQLLLSLPMVRQPQQLQGTAGDSAAAAAAAAPAATASTAAAAAAPSLSSSSPSQGGVLVSVSHSRSHAFSLQTGWLDEQLTAEREPPAGYDGSELQQAWSMDGGSSACAPLGVSRVHSRTQLMDFHLTYPGGLPGCSDGGGDGSIAAAATAAEGGDSQACGSGGGGGGGHGIYPSQEWSQPPSEVHGSGSRAHGGRAASVAAGSQCYHLYGTAADPYEQWLHLDRRLQLQQQLQAVLHPVTGAAGRPQTRSSSAVGAPEDAAAAAAAGGPVSAVAGYDDFYYHHGQQPRHTHHHPHPRQQHHHDTHHDTTAVATTTVAAAAGDIDNNNDNDDDDDGGGGGGGGDGVGGVGAAGLLSREPPQAHTYLDAGSETAVSAASVPSGAGGASVANCHQDLVSSDYGSETAAQERGDTSGTQGGGGAAGTTASVGAAGGGPQPGMEAEAAGAAAAAAAIASSSGGGGGGGGSSANGFAGATCSICMEKPIQVALVPCGHANVCRRCSRRLQRCPFCRKEILRRQRLFYSS</sequence>
<dbReference type="Pfam" id="PF23106">
    <property type="entry name" value="EGF_Teneurin"/>
    <property type="match status" value="1"/>
</dbReference>
<dbReference type="InterPro" id="IPR051728">
    <property type="entry name" value="RING-FYVE_E3_ubiquitin-ligase"/>
</dbReference>
<keyword evidence="1" id="KW-0479">Metal-binding</keyword>
<dbReference type="Gene3D" id="3.30.40.10">
    <property type="entry name" value="Zinc/RING finger domain, C3HC4 (zinc finger)"/>
    <property type="match status" value="1"/>
</dbReference>
<keyword evidence="1" id="KW-0862">Zinc</keyword>
<evidence type="ECO:0000256" key="1">
    <source>
        <dbReference type="PROSITE-ProRule" id="PRU00175"/>
    </source>
</evidence>
<proteinExistence type="predicted"/>
<evidence type="ECO:0000256" key="2">
    <source>
        <dbReference type="SAM" id="MobiDB-lite"/>
    </source>
</evidence>
<dbReference type="PROSITE" id="PS50089">
    <property type="entry name" value="ZF_RING_2"/>
    <property type="match status" value="1"/>
</dbReference>
<dbReference type="PANTHER" id="PTHR14879:SF5">
    <property type="entry name" value="RING-TYPE DOMAIN-CONTAINING PROTEIN"/>
    <property type="match status" value="1"/>
</dbReference>
<keyword evidence="5" id="KW-1185">Reference proteome</keyword>
<feature type="compositionally biased region" description="Acidic residues" evidence="2">
    <location>
        <begin position="14"/>
        <end position="24"/>
    </location>
</feature>
<feature type="compositionally biased region" description="Basic residues" evidence="2">
    <location>
        <begin position="917"/>
        <end position="935"/>
    </location>
</feature>
<gene>
    <name evidence="4" type="ORF">VOLCADRAFT_117996</name>
</gene>
<feature type="compositionally biased region" description="Gly residues" evidence="2">
    <location>
        <begin position="231"/>
        <end position="260"/>
    </location>
</feature>
<dbReference type="PROSITE" id="PS01186">
    <property type="entry name" value="EGF_2"/>
    <property type="match status" value="1"/>
</dbReference>
<feature type="region of interest" description="Disordered" evidence="2">
    <location>
        <begin position="914"/>
        <end position="940"/>
    </location>
</feature>
<dbReference type="InParanoid" id="D8TZQ6"/>
<dbReference type="RefSeq" id="XP_002951953.1">
    <property type="nucleotide sequence ID" value="XM_002951907.1"/>
</dbReference>
<dbReference type="KEGG" id="vcn:VOLCADRAFT_117996"/>
<feature type="region of interest" description="Disordered" evidence="2">
    <location>
        <begin position="231"/>
        <end position="264"/>
    </location>
</feature>
<dbReference type="InterPro" id="IPR001841">
    <property type="entry name" value="Znf_RING"/>
</dbReference>
<keyword evidence="1" id="KW-0863">Zinc-finger</keyword>
<dbReference type="SUPFAM" id="SSF57850">
    <property type="entry name" value="RING/U-box"/>
    <property type="match status" value="1"/>
</dbReference>
<dbReference type="CDD" id="cd00054">
    <property type="entry name" value="EGF_CA"/>
    <property type="match status" value="1"/>
</dbReference>
<feature type="compositionally biased region" description="Gly residues" evidence="2">
    <location>
        <begin position="360"/>
        <end position="370"/>
    </location>
</feature>
<organism evidence="5">
    <name type="scientific">Volvox carteri f. nagariensis</name>
    <dbReference type="NCBI Taxonomy" id="3068"/>
    <lineage>
        <taxon>Eukaryota</taxon>
        <taxon>Viridiplantae</taxon>
        <taxon>Chlorophyta</taxon>
        <taxon>core chlorophytes</taxon>
        <taxon>Chlorophyceae</taxon>
        <taxon>CS clade</taxon>
        <taxon>Chlamydomonadales</taxon>
        <taxon>Volvocaceae</taxon>
        <taxon>Volvox</taxon>
    </lineage>
</organism>
<feature type="compositionally biased region" description="Acidic residues" evidence="2">
    <location>
        <begin position="957"/>
        <end position="967"/>
    </location>
</feature>
<feature type="region of interest" description="Disordered" evidence="2">
    <location>
        <begin position="14"/>
        <end position="34"/>
    </location>
</feature>
<dbReference type="AlphaFoldDB" id="D8TZQ6"/>
<feature type="compositionally biased region" description="Low complexity" evidence="2">
    <location>
        <begin position="517"/>
        <end position="531"/>
    </location>
</feature>
<dbReference type="InterPro" id="IPR013083">
    <property type="entry name" value="Znf_RING/FYVE/PHD"/>
</dbReference>
<feature type="region of interest" description="Disordered" evidence="2">
    <location>
        <begin position="321"/>
        <end position="370"/>
    </location>
</feature>
<reference evidence="4 5" key="1">
    <citation type="journal article" date="2010" name="Science">
        <title>Genomic analysis of organismal complexity in the multicellular green alga Volvox carteri.</title>
        <authorList>
            <person name="Prochnik S.E."/>
            <person name="Umen J."/>
            <person name="Nedelcu A.M."/>
            <person name="Hallmann A."/>
            <person name="Miller S.M."/>
            <person name="Nishii I."/>
            <person name="Ferris P."/>
            <person name="Kuo A."/>
            <person name="Mitros T."/>
            <person name="Fritz-Laylin L.K."/>
            <person name="Hellsten U."/>
            <person name="Chapman J."/>
            <person name="Simakov O."/>
            <person name="Rensing S.A."/>
            <person name="Terry A."/>
            <person name="Pangilinan J."/>
            <person name="Kapitonov V."/>
            <person name="Jurka J."/>
            <person name="Salamov A."/>
            <person name="Shapiro H."/>
            <person name="Schmutz J."/>
            <person name="Grimwood J."/>
            <person name="Lindquist E."/>
            <person name="Lucas S."/>
            <person name="Grigoriev I.V."/>
            <person name="Schmitt R."/>
            <person name="Kirk D."/>
            <person name="Rokhsar D.S."/>
        </authorList>
    </citation>
    <scope>NUCLEOTIDE SEQUENCE [LARGE SCALE GENOMIC DNA]</scope>
    <source>
        <strain evidence="5">f. Nagariensis / Eve</strain>
    </source>
</reference>
<feature type="compositionally biased region" description="Gly residues" evidence="2">
    <location>
        <begin position="968"/>
        <end position="982"/>
    </location>
</feature>
<accession>D8TZQ6</accession>
<feature type="compositionally biased region" description="Low complexity" evidence="2">
    <location>
        <begin position="816"/>
        <end position="827"/>
    </location>
</feature>
<dbReference type="EMBL" id="GL378347">
    <property type="protein sequence ID" value="EFJ47058.1"/>
    <property type="molecule type" value="Genomic_DNA"/>
</dbReference>
<name>D8TZQ6_VOLCA</name>
<feature type="compositionally biased region" description="Gly residues" evidence="2">
    <location>
        <begin position="792"/>
        <end position="802"/>
    </location>
</feature>
<feature type="domain" description="RING-type" evidence="3">
    <location>
        <begin position="1107"/>
        <end position="1142"/>
    </location>
</feature>
<evidence type="ECO:0000313" key="5">
    <source>
        <dbReference type="Proteomes" id="UP000001058"/>
    </source>
</evidence>
<feature type="region of interest" description="Disordered" evidence="2">
    <location>
        <begin position="1030"/>
        <end position="1071"/>
    </location>
</feature>
<feature type="non-terminal residue" evidence="4">
    <location>
        <position position="1"/>
    </location>
</feature>
<evidence type="ECO:0000313" key="4">
    <source>
        <dbReference type="EMBL" id="EFJ47058.1"/>
    </source>
</evidence>
<dbReference type="GeneID" id="9615944"/>
<protein>
    <recommendedName>
        <fullName evidence="3">RING-type domain-containing protein</fullName>
    </recommendedName>
</protein>
<feature type="region of interest" description="Disordered" evidence="2">
    <location>
        <begin position="510"/>
        <end position="531"/>
    </location>
</feature>
<feature type="compositionally biased region" description="Acidic residues" evidence="2">
    <location>
        <begin position="288"/>
        <end position="299"/>
    </location>
</feature>
<dbReference type="GO" id="GO:0008270">
    <property type="term" value="F:zinc ion binding"/>
    <property type="evidence" value="ECO:0007669"/>
    <property type="project" value="UniProtKB-KW"/>
</dbReference>
<feature type="region of interest" description="Disordered" evidence="2">
    <location>
        <begin position="278"/>
        <end position="299"/>
    </location>
</feature>
<feature type="region of interest" description="Disordered" evidence="2">
    <location>
        <begin position="785"/>
        <end position="827"/>
    </location>
</feature>
<dbReference type="InterPro" id="IPR000742">
    <property type="entry name" value="EGF"/>
</dbReference>
<dbReference type="eggNOG" id="KOG4275">
    <property type="taxonomic scope" value="Eukaryota"/>
</dbReference>
<dbReference type="Pfam" id="PF13920">
    <property type="entry name" value="zf-C3HC4_3"/>
    <property type="match status" value="1"/>
</dbReference>
<dbReference type="PANTHER" id="PTHR14879">
    <property type="entry name" value="CASPASE REGULATOR, RING FINGER DOMAIN-CONTAINING"/>
    <property type="match status" value="1"/>
</dbReference>
<dbReference type="OrthoDB" id="5855668at2759"/>
<dbReference type="SMART" id="SM00184">
    <property type="entry name" value="RING"/>
    <property type="match status" value="1"/>
</dbReference>
<dbReference type="PROSITE" id="PS00022">
    <property type="entry name" value="EGF_1"/>
    <property type="match status" value="1"/>
</dbReference>
<dbReference type="Proteomes" id="UP000001058">
    <property type="component" value="Unassembled WGS sequence"/>
</dbReference>